<dbReference type="RefSeq" id="XP_022301741.1">
    <property type="nucleotide sequence ID" value="XM_022446033.1"/>
</dbReference>
<dbReference type="GO" id="GO:0001682">
    <property type="term" value="P:tRNA 5'-leader removal"/>
    <property type="evidence" value="ECO:0007669"/>
    <property type="project" value="TreeGrafter"/>
</dbReference>
<dbReference type="Gene3D" id="3.30.70.3250">
    <property type="entry name" value="Ribonuclease P, Pop5 subunit"/>
    <property type="match status" value="1"/>
</dbReference>
<evidence type="ECO:0000313" key="3">
    <source>
        <dbReference type="Proteomes" id="UP000694844"/>
    </source>
</evidence>
<name>A0A8B8BFC4_CRAVI</name>
<dbReference type="AlphaFoldDB" id="A0A8B8BFC4"/>
<dbReference type="GO" id="GO:0033204">
    <property type="term" value="F:ribonuclease P RNA binding"/>
    <property type="evidence" value="ECO:0007669"/>
    <property type="project" value="TreeGrafter"/>
</dbReference>
<keyword evidence="2" id="KW-0732">Signal</keyword>
<feature type="chain" id="PRO_5034419817" evidence="2">
    <location>
        <begin position="26"/>
        <end position="143"/>
    </location>
</feature>
<dbReference type="InterPro" id="IPR038085">
    <property type="entry name" value="Rnp2-like_sf"/>
</dbReference>
<accession>A0A8B8BFC4</accession>
<dbReference type="PANTHER" id="PTHR15441:SF1">
    <property type="entry name" value="RIBONUCLEASE P PROTEIN SUBUNIT P14"/>
    <property type="match status" value="1"/>
</dbReference>
<evidence type="ECO:0000313" key="4">
    <source>
        <dbReference type="RefSeq" id="XP_022301741.1"/>
    </source>
</evidence>
<keyword evidence="3" id="KW-1185">Reference proteome</keyword>
<dbReference type="GO" id="GO:0005730">
    <property type="term" value="C:nucleolus"/>
    <property type="evidence" value="ECO:0007669"/>
    <property type="project" value="TreeGrafter"/>
</dbReference>
<organism evidence="3 4">
    <name type="scientific">Crassostrea virginica</name>
    <name type="common">Eastern oyster</name>
    <dbReference type="NCBI Taxonomy" id="6565"/>
    <lineage>
        <taxon>Eukaryota</taxon>
        <taxon>Metazoa</taxon>
        <taxon>Spiralia</taxon>
        <taxon>Lophotrochozoa</taxon>
        <taxon>Mollusca</taxon>
        <taxon>Bivalvia</taxon>
        <taxon>Autobranchia</taxon>
        <taxon>Pteriomorphia</taxon>
        <taxon>Ostreida</taxon>
        <taxon>Ostreoidea</taxon>
        <taxon>Ostreidae</taxon>
        <taxon>Crassostrea</taxon>
    </lineage>
</organism>
<evidence type="ECO:0000256" key="2">
    <source>
        <dbReference type="SAM" id="SignalP"/>
    </source>
</evidence>
<feature type="signal peptide" evidence="2">
    <location>
        <begin position="1"/>
        <end position="25"/>
    </location>
</feature>
<dbReference type="OrthoDB" id="2262258at2759"/>
<gene>
    <name evidence="4" type="primary">LOC111109797</name>
</gene>
<keyword evidence="1" id="KW-0819">tRNA processing</keyword>
<dbReference type="GO" id="GO:0030681">
    <property type="term" value="C:multimeric ribonuclease P complex"/>
    <property type="evidence" value="ECO:0007669"/>
    <property type="project" value="TreeGrafter"/>
</dbReference>
<reference evidence="4" key="1">
    <citation type="submission" date="2025-08" db="UniProtKB">
        <authorList>
            <consortium name="RefSeq"/>
        </authorList>
    </citation>
    <scope>IDENTIFICATION</scope>
    <source>
        <tissue evidence="4">Whole sample</tissue>
    </source>
</reference>
<dbReference type="PANTHER" id="PTHR15441">
    <property type="entry name" value="RIBONUCLEASE P PROTEIN SUBUNIT P14"/>
    <property type="match status" value="1"/>
</dbReference>
<sequence>MIYYPKHAWLLIFILCNYIVMNVRKTKCSFSKKSFFRIQLEFENEGYVDIGETMFKFVVQQAVKNLCGEIGECFVDVIKYDPILLEAILATSERFRVQLHGALTLFSCYENKRCAFRIHQISPSLMGLASDSQQMSLPIHQSM</sequence>
<dbReference type="SUPFAM" id="SSF160350">
    <property type="entry name" value="Rnp2-like"/>
    <property type="match status" value="1"/>
</dbReference>
<evidence type="ECO:0000256" key="1">
    <source>
        <dbReference type="ARBA" id="ARBA00022694"/>
    </source>
</evidence>
<dbReference type="Proteomes" id="UP000694844">
    <property type="component" value="Chromosome 8"/>
</dbReference>
<protein>
    <submittedName>
        <fullName evidence="4">Ribonuclease P protein subunit p14-like</fullName>
    </submittedName>
</protein>
<dbReference type="KEGG" id="cvn:111109797"/>
<proteinExistence type="predicted"/>
<dbReference type="GeneID" id="111109797"/>